<sequence length="112" mass="12717">MRVLEPQTQQEESFPRIELGDMLVTNKDTYLCIETTGLFRFHSMSGKGAYNGAYKSLENLTQSVKVNILRGAQKLYRASEYDMQLIPRPKQFNGVVGVVTVKQVQEAGDLWD</sequence>
<dbReference type="AlphaFoldDB" id="A0A9X7FY09"/>
<name>A0A9X7FY09_BACTU</name>
<organism evidence="1 2">
    <name type="scientific">Bacillus thuringiensis</name>
    <dbReference type="NCBI Taxonomy" id="1428"/>
    <lineage>
        <taxon>Bacteria</taxon>
        <taxon>Bacillati</taxon>
        <taxon>Bacillota</taxon>
        <taxon>Bacilli</taxon>
        <taxon>Bacillales</taxon>
        <taxon>Bacillaceae</taxon>
        <taxon>Bacillus</taxon>
        <taxon>Bacillus cereus group</taxon>
    </lineage>
</organism>
<evidence type="ECO:0000313" key="2">
    <source>
        <dbReference type="Proteomes" id="UP000226106"/>
    </source>
</evidence>
<proteinExistence type="predicted"/>
<dbReference type="RefSeq" id="WP_098640154.1">
    <property type="nucleotide sequence ID" value="NZ_NVCO01000007.1"/>
</dbReference>
<dbReference type="EMBL" id="NVCO01000007">
    <property type="protein sequence ID" value="PFT50873.1"/>
    <property type="molecule type" value="Genomic_DNA"/>
</dbReference>
<protein>
    <submittedName>
        <fullName evidence="1">Uncharacterized protein</fullName>
    </submittedName>
</protein>
<comment type="caution">
    <text evidence="1">The sequence shown here is derived from an EMBL/GenBank/DDBJ whole genome shotgun (WGS) entry which is preliminary data.</text>
</comment>
<reference evidence="1 2" key="1">
    <citation type="submission" date="2017-09" db="EMBL/GenBank/DDBJ databases">
        <title>Large-scale bioinformatics analysis of Bacillus genomes uncovers conserved roles of natural products in bacterial physiology.</title>
        <authorList>
            <consortium name="Agbiome Team Llc"/>
            <person name="Bleich R.M."/>
            <person name="Grubbs K.J."/>
            <person name="Santa Maria K.C."/>
            <person name="Allen S.E."/>
            <person name="Farag S."/>
            <person name="Shank E.A."/>
            <person name="Bowers A."/>
        </authorList>
    </citation>
    <scope>NUCLEOTIDE SEQUENCE [LARGE SCALE GENOMIC DNA]</scope>
    <source>
        <strain evidence="1 2">AFS065400</strain>
    </source>
</reference>
<evidence type="ECO:0000313" key="1">
    <source>
        <dbReference type="EMBL" id="PFT50873.1"/>
    </source>
</evidence>
<gene>
    <name evidence="1" type="ORF">COK72_02370</name>
</gene>
<accession>A0A9X7FY09</accession>
<dbReference type="Proteomes" id="UP000226106">
    <property type="component" value="Unassembled WGS sequence"/>
</dbReference>